<protein>
    <submittedName>
        <fullName evidence="1">Uncharacterized protein</fullName>
    </submittedName>
</protein>
<gene>
    <name evidence="1" type="ORF">VT99_10663</name>
    <name evidence="2" type="ORF">VU01_100111</name>
</gene>
<dbReference type="EMBL" id="MTKQ01000066">
    <property type="protein sequence ID" value="RWX48686.1"/>
    <property type="molecule type" value="Genomic_DNA"/>
</dbReference>
<name>A0A3S3UEZ3_9BACT</name>
<evidence type="ECO:0000313" key="4">
    <source>
        <dbReference type="Proteomes" id="UP000288892"/>
    </source>
</evidence>
<dbReference type="Proteomes" id="UP000288892">
    <property type="component" value="Unassembled WGS sequence"/>
</dbReference>
<sequence length="69" mass="7661">MPDAVGVEPVRSPSYAGQIRGSYLYFILRAVADTQPVPVPSILHDTKKTDSSGLGFLFFERKIFFKKGI</sequence>
<accession>A0A3S3UEZ3</accession>
<reference evidence="3 4" key="1">
    <citation type="submission" date="2017-01" db="EMBL/GenBank/DDBJ databases">
        <title>The cable genome- insights into the physiology and evolution of filamentous bacteria capable of sulfide oxidation via long distance electron transfer.</title>
        <authorList>
            <person name="Schreiber L."/>
            <person name="Bjerg J.T."/>
            <person name="Boggild A."/>
            <person name="Van De Vossenberg J."/>
            <person name="Meysman F."/>
            <person name="Nielsen L.P."/>
            <person name="Schramm A."/>
            <person name="Kjeldsen K.U."/>
        </authorList>
    </citation>
    <scope>NUCLEOTIDE SEQUENCE [LARGE SCALE GENOMIC DNA]</scope>
    <source>
        <strain evidence="1">A2</strain>
        <strain evidence="2">A5</strain>
    </source>
</reference>
<evidence type="ECO:0000313" key="2">
    <source>
        <dbReference type="EMBL" id="RWX52546.1"/>
    </source>
</evidence>
<organism evidence="1 3">
    <name type="scientific">Candidatus Electrothrix marina</name>
    <dbReference type="NCBI Taxonomy" id="1859130"/>
    <lineage>
        <taxon>Bacteria</taxon>
        <taxon>Pseudomonadati</taxon>
        <taxon>Thermodesulfobacteriota</taxon>
        <taxon>Desulfobulbia</taxon>
        <taxon>Desulfobulbales</taxon>
        <taxon>Desulfobulbaceae</taxon>
        <taxon>Candidatus Electrothrix</taxon>
    </lineage>
</organism>
<keyword evidence="4" id="KW-1185">Reference proteome</keyword>
<evidence type="ECO:0000313" key="3">
    <source>
        <dbReference type="Proteomes" id="UP000286862"/>
    </source>
</evidence>
<dbReference type="Proteomes" id="UP000286862">
    <property type="component" value="Unassembled WGS sequence"/>
</dbReference>
<dbReference type="EMBL" id="MTKS01000001">
    <property type="protein sequence ID" value="RWX52546.1"/>
    <property type="molecule type" value="Genomic_DNA"/>
</dbReference>
<dbReference type="AlphaFoldDB" id="A0A3S3UEZ3"/>
<proteinExistence type="predicted"/>
<comment type="caution">
    <text evidence="1">The sequence shown here is derived from an EMBL/GenBank/DDBJ whole genome shotgun (WGS) entry which is preliminary data.</text>
</comment>
<evidence type="ECO:0000313" key="1">
    <source>
        <dbReference type="EMBL" id="RWX48686.1"/>
    </source>
</evidence>